<sequence length="106" mass="10966">MERTPSHEASRGFAAVPAIVLNTAADPSQSKAWLCDVLGVSPGDVSCHLDPPRAYFAWPEGKAELRVDGEGAGASTARLRLSGDGDLAPRALDALASQVAQNLDPG</sequence>
<keyword evidence="2" id="KW-1185">Reference proteome</keyword>
<evidence type="ECO:0000313" key="1">
    <source>
        <dbReference type="EMBL" id="PXY18546.1"/>
    </source>
</evidence>
<dbReference type="RefSeq" id="WP_110343548.1">
    <property type="nucleotide sequence ID" value="NZ_JBHVKT010000013.1"/>
</dbReference>
<dbReference type="OrthoDB" id="3698439at2"/>
<name>A0A318LDW6_9PSEU</name>
<reference evidence="1 2" key="1">
    <citation type="submission" date="2016-07" db="EMBL/GenBank/DDBJ databases">
        <title>Draft genome sequence of Prauserella sp. YIM 121212, isolated from alkaline soil.</title>
        <authorList>
            <person name="Ruckert C."/>
            <person name="Albersmeier A."/>
            <person name="Jiang C.-L."/>
            <person name="Jiang Y."/>
            <person name="Kalinowski J."/>
            <person name="Schneider O."/>
            <person name="Winkler A."/>
            <person name="Zotchev S.B."/>
        </authorList>
    </citation>
    <scope>NUCLEOTIDE SEQUENCE [LARGE SCALE GENOMIC DNA]</scope>
    <source>
        <strain evidence="1 2">YIM 121212</strain>
    </source>
</reference>
<comment type="caution">
    <text evidence="1">The sequence shown here is derived from an EMBL/GenBank/DDBJ whole genome shotgun (WGS) entry which is preliminary data.</text>
</comment>
<dbReference type="AlphaFoldDB" id="A0A318LDW6"/>
<protein>
    <submittedName>
        <fullName evidence="1">Uncharacterized protein</fullName>
    </submittedName>
</protein>
<gene>
    <name evidence="1" type="ORF">BA062_35050</name>
</gene>
<dbReference type="Proteomes" id="UP000247892">
    <property type="component" value="Unassembled WGS sequence"/>
</dbReference>
<evidence type="ECO:0000313" key="2">
    <source>
        <dbReference type="Proteomes" id="UP000247892"/>
    </source>
</evidence>
<dbReference type="EMBL" id="MASU01000020">
    <property type="protein sequence ID" value="PXY18546.1"/>
    <property type="molecule type" value="Genomic_DNA"/>
</dbReference>
<accession>A0A318LDW6</accession>
<organism evidence="1 2">
    <name type="scientific">Prauserella flavalba</name>
    <dbReference type="NCBI Taxonomy" id="1477506"/>
    <lineage>
        <taxon>Bacteria</taxon>
        <taxon>Bacillati</taxon>
        <taxon>Actinomycetota</taxon>
        <taxon>Actinomycetes</taxon>
        <taxon>Pseudonocardiales</taxon>
        <taxon>Pseudonocardiaceae</taxon>
        <taxon>Prauserella</taxon>
    </lineage>
</organism>
<proteinExistence type="predicted"/>